<keyword evidence="9" id="KW-1185">Reference proteome</keyword>
<dbReference type="PANTHER" id="PTHR31845:SF19">
    <property type="entry name" value="TRANSCRIPTION FACTOR DOMAIN-CONTAINING PROTEIN"/>
    <property type="match status" value="1"/>
</dbReference>
<feature type="domain" description="Zn(2)-C6 fungal-type" evidence="7">
    <location>
        <begin position="18"/>
        <end position="54"/>
    </location>
</feature>
<dbReference type="InterPro" id="IPR036864">
    <property type="entry name" value="Zn2-C6_fun-type_DNA-bd_sf"/>
</dbReference>
<keyword evidence="3" id="KW-0238">DNA-binding</keyword>
<dbReference type="GO" id="GO:0000976">
    <property type="term" value="F:transcription cis-regulatory region binding"/>
    <property type="evidence" value="ECO:0007669"/>
    <property type="project" value="TreeGrafter"/>
</dbReference>
<dbReference type="CDD" id="cd12148">
    <property type="entry name" value="fungal_TF_MHR"/>
    <property type="match status" value="1"/>
</dbReference>
<gene>
    <name evidence="8" type="ORF">FFLO_06122</name>
</gene>
<dbReference type="SMART" id="SM00066">
    <property type="entry name" value="GAL4"/>
    <property type="match status" value="1"/>
</dbReference>
<dbReference type="GO" id="GO:0005634">
    <property type="term" value="C:nucleus"/>
    <property type="evidence" value="ECO:0007669"/>
    <property type="project" value="UniProtKB-SubCell"/>
</dbReference>
<proteinExistence type="predicted"/>
<organism evidence="8 9">
    <name type="scientific">Filobasidium floriforme</name>
    <dbReference type="NCBI Taxonomy" id="5210"/>
    <lineage>
        <taxon>Eukaryota</taxon>
        <taxon>Fungi</taxon>
        <taxon>Dikarya</taxon>
        <taxon>Basidiomycota</taxon>
        <taxon>Agaricomycotina</taxon>
        <taxon>Tremellomycetes</taxon>
        <taxon>Filobasidiales</taxon>
        <taxon>Filobasidiaceae</taxon>
        <taxon>Filobasidium</taxon>
    </lineage>
</organism>
<comment type="caution">
    <text evidence="8">The sequence shown here is derived from an EMBL/GenBank/DDBJ whole genome shotgun (WGS) entry which is preliminary data.</text>
</comment>
<dbReference type="Pfam" id="PF00172">
    <property type="entry name" value="Zn_clus"/>
    <property type="match status" value="1"/>
</dbReference>
<evidence type="ECO:0000256" key="1">
    <source>
        <dbReference type="ARBA" id="ARBA00004123"/>
    </source>
</evidence>
<name>A0A8K0NKV3_9TREE</name>
<evidence type="ECO:0000313" key="9">
    <source>
        <dbReference type="Proteomes" id="UP000812966"/>
    </source>
</evidence>
<evidence type="ECO:0000256" key="4">
    <source>
        <dbReference type="ARBA" id="ARBA00023163"/>
    </source>
</evidence>
<accession>A0A8K0NKV3</accession>
<dbReference type="PROSITE" id="PS00463">
    <property type="entry name" value="ZN2_CY6_FUNGAL_1"/>
    <property type="match status" value="1"/>
</dbReference>
<dbReference type="InterPro" id="IPR001138">
    <property type="entry name" value="Zn2Cys6_DnaBD"/>
</dbReference>
<keyword evidence="2" id="KW-0805">Transcription regulation</keyword>
<dbReference type="CDD" id="cd00067">
    <property type="entry name" value="GAL4"/>
    <property type="match status" value="1"/>
</dbReference>
<dbReference type="PROSITE" id="PS50048">
    <property type="entry name" value="ZN2_CY6_FUNGAL_2"/>
    <property type="match status" value="1"/>
</dbReference>
<evidence type="ECO:0000256" key="3">
    <source>
        <dbReference type="ARBA" id="ARBA00023125"/>
    </source>
</evidence>
<dbReference type="InterPro" id="IPR051089">
    <property type="entry name" value="prtT"/>
</dbReference>
<comment type="subcellular location">
    <subcellularLocation>
        <location evidence="1">Nucleus</location>
    </subcellularLocation>
</comment>
<evidence type="ECO:0000256" key="2">
    <source>
        <dbReference type="ARBA" id="ARBA00023015"/>
    </source>
</evidence>
<feature type="compositionally biased region" description="Polar residues" evidence="6">
    <location>
        <begin position="204"/>
        <end position="222"/>
    </location>
</feature>
<sequence>MPAVQHAPRRAMRRPRKACVECRRMKIRCLAVTDDGPAGSICQRCEAFGTTCEYVARKRREGRHQRSPEYRAPMQLGDQVHLSRAATKDLSEQPEDRYMTDRTTSESWDGGLHVDDGGQEPIEVDLGASTRKPNWELGGSDMPTFPATTSHSFDPSQWGSTAWRIPDYPPTRSSRVKDHTSSTVAARGRGSSMTAELVDRIAPHTTSARGQYQQSSPSQQTIPMPDSGQILPSPDFPYPTGSRPLSHDLVSRLNPISPQPDSSTSFKDLGGGRTDSKIADDAIYLGLVSLAEAEFLFRNFMEKLSPLIGLFDPDYYTFNHVRNRSSALLSAICYASSKFFLKPLTDKLWTHCRRVLGRAVVDSECTLELVQMICVLVFWKKPTDRNAWLDVGIAVRMAQRLNLKQSSRQAGRDPEDFPDDMSQLQERFNRERSWYCQLTLKRFCSELLFGFPGMLHLDETEEIETWAINTARYGSRGDFQLACSAAFRSAFKTIHIAQSILNGNDGPRRSIAGVSIQMAEQDIQSHRKRWLSSGPSSLLSCLTPATVEICDTISACLWCDIKVTRYNMCHEGGARMDVLLAFQALVDKAAVLAKSEHLLYWSDGLSTMLTHQGVSVYKMFKDGTAEEKKLIQASFATTHRFCHELAVDHPESPCFHIAKCFGYLTGFLDKTLGDHLEGTNPLESAIMASAFDDLGWLSSDLVFWQNALDAGLL</sequence>
<evidence type="ECO:0000313" key="8">
    <source>
        <dbReference type="EMBL" id="KAG7528499.1"/>
    </source>
</evidence>
<evidence type="ECO:0000259" key="7">
    <source>
        <dbReference type="PROSITE" id="PS50048"/>
    </source>
</evidence>
<reference evidence="8" key="1">
    <citation type="submission" date="2020-04" db="EMBL/GenBank/DDBJ databases">
        <title>Analysis of mating type loci in Filobasidium floriforme.</title>
        <authorList>
            <person name="Nowrousian M."/>
        </authorList>
    </citation>
    <scope>NUCLEOTIDE SEQUENCE</scope>
    <source>
        <strain evidence="8">CBS 6242</strain>
    </source>
</reference>
<feature type="compositionally biased region" description="Basic and acidic residues" evidence="6">
    <location>
        <begin position="86"/>
        <end position="104"/>
    </location>
</feature>
<feature type="region of interest" description="Disordered" evidence="6">
    <location>
        <begin position="133"/>
        <end position="270"/>
    </location>
</feature>
<dbReference type="Proteomes" id="UP000812966">
    <property type="component" value="Unassembled WGS sequence"/>
</dbReference>
<protein>
    <recommendedName>
        <fullName evidence="7">Zn(2)-C6 fungal-type domain-containing protein</fullName>
    </recommendedName>
</protein>
<dbReference type="GO" id="GO:0008270">
    <property type="term" value="F:zinc ion binding"/>
    <property type="evidence" value="ECO:0007669"/>
    <property type="project" value="InterPro"/>
</dbReference>
<feature type="compositionally biased region" description="Polar residues" evidence="6">
    <location>
        <begin position="146"/>
        <end position="160"/>
    </location>
</feature>
<keyword evidence="4" id="KW-0804">Transcription</keyword>
<dbReference type="PANTHER" id="PTHR31845">
    <property type="entry name" value="FINGER DOMAIN PROTEIN, PUTATIVE-RELATED"/>
    <property type="match status" value="1"/>
</dbReference>
<feature type="region of interest" description="Disordered" evidence="6">
    <location>
        <begin position="86"/>
        <end position="118"/>
    </location>
</feature>
<evidence type="ECO:0000256" key="5">
    <source>
        <dbReference type="ARBA" id="ARBA00023242"/>
    </source>
</evidence>
<dbReference type="Gene3D" id="4.10.240.10">
    <property type="entry name" value="Zn(2)-C6 fungal-type DNA-binding domain"/>
    <property type="match status" value="1"/>
</dbReference>
<dbReference type="EMBL" id="JABELV010000180">
    <property type="protein sequence ID" value="KAG7528499.1"/>
    <property type="molecule type" value="Genomic_DNA"/>
</dbReference>
<dbReference type="SUPFAM" id="SSF57701">
    <property type="entry name" value="Zn2/Cys6 DNA-binding domain"/>
    <property type="match status" value="1"/>
</dbReference>
<keyword evidence="5" id="KW-0539">Nucleus</keyword>
<evidence type="ECO:0000256" key="6">
    <source>
        <dbReference type="SAM" id="MobiDB-lite"/>
    </source>
</evidence>
<feature type="compositionally biased region" description="Polar residues" evidence="6">
    <location>
        <begin position="254"/>
        <end position="266"/>
    </location>
</feature>
<dbReference type="AlphaFoldDB" id="A0A8K0NKV3"/>
<dbReference type="GO" id="GO:0000981">
    <property type="term" value="F:DNA-binding transcription factor activity, RNA polymerase II-specific"/>
    <property type="evidence" value="ECO:0007669"/>
    <property type="project" value="InterPro"/>
</dbReference>